<dbReference type="InterPro" id="IPR011990">
    <property type="entry name" value="TPR-like_helical_dom_sf"/>
</dbReference>
<dbReference type="FunFam" id="1.25.40.10:FF:000036">
    <property type="entry name" value="interferon-induced protein with tetratricopeptide repeats 5"/>
    <property type="match status" value="1"/>
</dbReference>
<accession>A0ABD0PAF0</accession>
<proteinExistence type="inferred from homology"/>
<evidence type="ECO:0000313" key="7">
    <source>
        <dbReference type="Proteomes" id="UP001529510"/>
    </source>
</evidence>
<evidence type="ECO:0000256" key="1">
    <source>
        <dbReference type="ARBA" id="ARBA00022588"/>
    </source>
</evidence>
<name>A0ABD0PAF0_CIRMR</name>
<evidence type="ECO:0000256" key="2">
    <source>
        <dbReference type="ARBA" id="ARBA00022737"/>
    </source>
</evidence>
<evidence type="ECO:0000313" key="6">
    <source>
        <dbReference type="EMBL" id="KAL0169951.1"/>
    </source>
</evidence>
<feature type="non-terminal residue" evidence="6">
    <location>
        <position position="1"/>
    </location>
</feature>
<dbReference type="AlphaFoldDB" id="A0ABD0PAF0"/>
<evidence type="ECO:0000256" key="4">
    <source>
        <dbReference type="ARBA" id="ARBA00022859"/>
    </source>
</evidence>
<sequence length="248" mass="28756">LKQHLEKLECYFTWDLSCSKNELKVLLRGLQDVDQQTCTWLLHYYNLLGYIQHALGFNREALEYLHKAESVVHEQGTEEAGVRLQVNKANLAWIYFYLGEMDKSKGYLEEVERLQRMHPAPPGCTLHPEVSGEKGWTLLKFDKFKRCQATEFLKMALKAEPEKKEWHKGLAMAMSKAHTNQNCPPERKDEILKQLKTAHEKIPNDLLLHALYLEKLSEVQSANIESEMQDLLEKTFETGNLECLGIIL</sequence>
<dbReference type="SUPFAM" id="SSF48452">
    <property type="entry name" value="TPR-like"/>
    <property type="match status" value="1"/>
</dbReference>
<reference evidence="6 7" key="1">
    <citation type="submission" date="2024-05" db="EMBL/GenBank/DDBJ databases">
        <title>Genome sequencing and assembly of Indian major carp, Cirrhinus mrigala (Hamilton, 1822).</title>
        <authorList>
            <person name="Mohindra V."/>
            <person name="Chowdhury L.M."/>
            <person name="Lal K."/>
            <person name="Jena J.K."/>
        </authorList>
    </citation>
    <scope>NUCLEOTIDE SEQUENCE [LARGE SCALE GENOMIC DNA]</scope>
    <source>
        <strain evidence="6">CM1030</strain>
        <tissue evidence="6">Blood</tissue>
    </source>
</reference>
<keyword evidence="2" id="KW-0677">Repeat</keyword>
<organism evidence="6 7">
    <name type="scientific">Cirrhinus mrigala</name>
    <name type="common">Mrigala</name>
    <dbReference type="NCBI Taxonomy" id="683832"/>
    <lineage>
        <taxon>Eukaryota</taxon>
        <taxon>Metazoa</taxon>
        <taxon>Chordata</taxon>
        <taxon>Craniata</taxon>
        <taxon>Vertebrata</taxon>
        <taxon>Euteleostomi</taxon>
        <taxon>Actinopterygii</taxon>
        <taxon>Neopterygii</taxon>
        <taxon>Teleostei</taxon>
        <taxon>Ostariophysi</taxon>
        <taxon>Cypriniformes</taxon>
        <taxon>Cyprinidae</taxon>
        <taxon>Labeoninae</taxon>
        <taxon>Labeonini</taxon>
        <taxon>Cirrhinus</taxon>
    </lineage>
</organism>
<evidence type="ECO:0000256" key="3">
    <source>
        <dbReference type="ARBA" id="ARBA00022803"/>
    </source>
</evidence>
<comment type="caution">
    <text evidence="6">The sequence shown here is derived from an EMBL/GenBank/DDBJ whole genome shotgun (WGS) entry which is preliminary data.</text>
</comment>
<dbReference type="PANTHER" id="PTHR10271">
    <property type="entry name" value="INTERFERON-INDUCED PROTEIN WITH TETRATRICOPEPTIDE REPEATS"/>
    <property type="match status" value="1"/>
</dbReference>
<dbReference type="GO" id="GO:0045087">
    <property type="term" value="P:innate immune response"/>
    <property type="evidence" value="ECO:0007669"/>
    <property type="project" value="UniProtKB-KW"/>
</dbReference>
<comment type="similarity">
    <text evidence="5">Belongs to the IFIT family.</text>
</comment>
<feature type="non-terminal residue" evidence="6">
    <location>
        <position position="248"/>
    </location>
</feature>
<keyword evidence="7" id="KW-1185">Reference proteome</keyword>
<dbReference type="Proteomes" id="UP001529510">
    <property type="component" value="Unassembled WGS sequence"/>
</dbReference>
<keyword evidence="1" id="KW-0399">Innate immunity</keyword>
<dbReference type="Gene3D" id="1.25.40.10">
    <property type="entry name" value="Tetratricopeptide repeat domain"/>
    <property type="match status" value="2"/>
</dbReference>
<gene>
    <name evidence="6" type="ORF">M9458_034547</name>
</gene>
<keyword evidence="3" id="KW-0802">TPR repeat</keyword>
<keyword evidence="4" id="KW-0391">Immunity</keyword>
<dbReference type="GO" id="GO:0009615">
    <property type="term" value="P:response to virus"/>
    <property type="evidence" value="ECO:0007669"/>
    <property type="project" value="UniProtKB-ARBA"/>
</dbReference>
<dbReference type="PANTHER" id="PTHR10271:SF14">
    <property type="entry name" value="INTERFERON-INDUCED PROTEIN WITH TETRATRICOPEPTIDE REPEATS-RELATED"/>
    <property type="match status" value="1"/>
</dbReference>
<protein>
    <submittedName>
        <fullName evidence="6">Uncharacterized protein</fullName>
    </submittedName>
</protein>
<evidence type="ECO:0000256" key="5">
    <source>
        <dbReference type="ARBA" id="ARBA00038336"/>
    </source>
</evidence>
<dbReference type="EMBL" id="JAMKFB020000017">
    <property type="protein sequence ID" value="KAL0169951.1"/>
    <property type="molecule type" value="Genomic_DNA"/>
</dbReference>